<dbReference type="InterPro" id="IPR016171">
    <property type="entry name" value="Vanillyl_alc_oxidase_C-sub2"/>
</dbReference>
<dbReference type="InterPro" id="IPR016164">
    <property type="entry name" value="FAD-linked_Oxase-like_C"/>
</dbReference>
<dbReference type="Pfam" id="PF13534">
    <property type="entry name" value="Fer4_17"/>
    <property type="match status" value="1"/>
</dbReference>
<dbReference type="InterPro" id="IPR016169">
    <property type="entry name" value="FAD-bd_PCMH_sub2"/>
</dbReference>
<dbReference type="GO" id="GO:0071949">
    <property type="term" value="F:FAD binding"/>
    <property type="evidence" value="ECO:0007669"/>
    <property type="project" value="InterPro"/>
</dbReference>
<dbReference type="InterPro" id="IPR004113">
    <property type="entry name" value="FAD-bd_oxidored_4_C"/>
</dbReference>
<dbReference type="AlphaFoldDB" id="A0A2N3IJI1"/>
<dbReference type="InterPro" id="IPR016166">
    <property type="entry name" value="FAD-bd_PCMH"/>
</dbReference>
<keyword evidence="4" id="KW-0274">FAD</keyword>
<evidence type="ECO:0000256" key="7">
    <source>
        <dbReference type="ARBA" id="ARBA00023014"/>
    </source>
</evidence>
<dbReference type="PROSITE" id="PS51387">
    <property type="entry name" value="FAD_PCMH"/>
    <property type="match status" value="1"/>
</dbReference>
<dbReference type="SUPFAM" id="SSF55103">
    <property type="entry name" value="FAD-linked oxidases, C-terminal domain"/>
    <property type="match status" value="1"/>
</dbReference>
<dbReference type="GO" id="GO:1903457">
    <property type="term" value="P:lactate catabolic process"/>
    <property type="evidence" value="ECO:0007669"/>
    <property type="project" value="TreeGrafter"/>
</dbReference>
<keyword evidence="10" id="KW-1185">Reference proteome</keyword>
<evidence type="ECO:0000256" key="1">
    <source>
        <dbReference type="ARBA" id="ARBA00001974"/>
    </source>
</evidence>
<protein>
    <submittedName>
        <fullName evidence="9">FAD linked oxidase, C-terminal domain</fullName>
    </submittedName>
</protein>
<dbReference type="GO" id="GO:0008720">
    <property type="term" value="F:D-lactate dehydrogenase (NAD+) activity"/>
    <property type="evidence" value="ECO:0007669"/>
    <property type="project" value="TreeGrafter"/>
</dbReference>
<dbReference type="EMBL" id="NKXO01000005">
    <property type="protein sequence ID" value="PKQ70500.1"/>
    <property type="molecule type" value="Genomic_DNA"/>
</dbReference>
<evidence type="ECO:0000256" key="2">
    <source>
        <dbReference type="ARBA" id="ARBA00022630"/>
    </source>
</evidence>
<keyword evidence="6" id="KW-0408">Iron</keyword>
<comment type="cofactor">
    <cofactor evidence="1">
        <name>FAD</name>
        <dbReference type="ChEBI" id="CHEBI:57692"/>
    </cofactor>
</comment>
<dbReference type="InterPro" id="IPR036318">
    <property type="entry name" value="FAD-bd_PCMH-like_sf"/>
</dbReference>
<dbReference type="PROSITE" id="PS00198">
    <property type="entry name" value="4FE4S_FER_1"/>
    <property type="match status" value="1"/>
</dbReference>
<dbReference type="Gene3D" id="3.30.70.2740">
    <property type="match status" value="1"/>
</dbReference>
<dbReference type="GO" id="GO:0004458">
    <property type="term" value="F:D-lactate dehydrogenase (cytochrome) activity"/>
    <property type="evidence" value="ECO:0007669"/>
    <property type="project" value="TreeGrafter"/>
</dbReference>
<dbReference type="Gene3D" id="1.10.45.10">
    <property type="entry name" value="Vanillyl-alcohol Oxidase, Chain A, domain 4"/>
    <property type="match status" value="1"/>
</dbReference>
<evidence type="ECO:0000256" key="5">
    <source>
        <dbReference type="ARBA" id="ARBA00023002"/>
    </source>
</evidence>
<accession>A0A2N3IJI1</accession>
<dbReference type="PANTHER" id="PTHR11748">
    <property type="entry name" value="D-LACTATE DEHYDROGENASE"/>
    <property type="match status" value="1"/>
</dbReference>
<dbReference type="Gene3D" id="3.30.465.10">
    <property type="match status" value="1"/>
</dbReference>
<dbReference type="SUPFAM" id="SSF56176">
    <property type="entry name" value="FAD-binding/transporter-associated domain-like"/>
    <property type="match status" value="1"/>
</dbReference>
<evidence type="ECO:0000313" key="10">
    <source>
        <dbReference type="Proteomes" id="UP000233387"/>
    </source>
</evidence>
<dbReference type="Pfam" id="PF01565">
    <property type="entry name" value="FAD_binding_4"/>
    <property type="match status" value="1"/>
</dbReference>
<evidence type="ECO:0000256" key="4">
    <source>
        <dbReference type="ARBA" id="ARBA00022827"/>
    </source>
</evidence>
<keyword evidence="3" id="KW-0479">Metal-binding</keyword>
<dbReference type="GO" id="GO:0046872">
    <property type="term" value="F:metal ion binding"/>
    <property type="evidence" value="ECO:0007669"/>
    <property type="project" value="UniProtKB-KW"/>
</dbReference>
<dbReference type="InterPro" id="IPR017900">
    <property type="entry name" value="4Fe4S_Fe_S_CS"/>
</dbReference>
<name>A0A2N3IJI1_9BACT</name>
<dbReference type="InterPro" id="IPR006094">
    <property type="entry name" value="Oxid_FAD_bind_N"/>
</dbReference>
<evidence type="ECO:0000313" key="9">
    <source>
        <dbReference type="EMBL" id="PKQ70500.1"/>
    </source>
</evidence>
<evidence type="ECO:0000256" key="3">
    <source>
        <dbReference type="ARBA" id="ARBA00022723"/>
    </source>
</evidence>
<comment type="caution">
    <text evidence="9">The sequence shown here is derived from an EMBL/GenBank/DDBJ whole genome shotgun (WGS) entry which is preliminary data.</text>
</comment>
<dbReference type="SUPFAM" id="SSF46548">
    <property type="entry name" value="alpha-helical ferredoxin"/>
    <property type="match status" value="1"/>
</dbReference>
<feature type="domain" description="FAD-binding PCMH-type" evidence="8">
    <location>
        <begin position="39"/>
        <end position="275"/>
    </location>
</feature>
<dbReference type="Gene3D" id="3.30.43.10">
    <property type="entry name" value="Uridine Diphospho-n-acetylenolpyruvylglucosamine Reductase, domain 2"/>
    <property type="match status" value="1"/>
</dbReference>
<organism evidence="9 10">
    <name type="scientific">Raineya orbicola</name>
    <dbReference type="NCBI Taxonomy" id="2016530"/>
    <lineage>
        <taxon>Bacteria</taxon>
        <taxon>Pseudomonadati</taxon>
        <taxon>Bacteroidota</taxon>
        <taxon>Cytophagia</taxon>
        <taxon>Cytophagales</taxon>
        <taxon>Raineyaceae</taxon>
        <taxon>Raineya</taxon>
    </lineage>
</organism>
<proteinExistence type="predicted"/>
<keyword evidence="7" id="KW-0411">Iron-sulfur</keyword>
<dbReference type="RefSeq" id="WP_101357686.1">
    <property type="nucleotide sequence ID" value="NZ_NKXO01000005.1"/>
</dbReference>
<evidence type="ECO:0000256" key="6">
    <source>
        <dbReference type="ARBA" id="ARBA00023004"/>
    </source>
</evidence>
<dbReference type="Pfam" id="PF02913">
    <property type="entry name" value="FAD-oxidase_C"/>
    <property type="match status" value="1"/>
</dbReference>
<evidence type="ECO:0000259" key="8">
    <source>
        <dbReference type="PROSITE" id="PS51387"/>
    </source>
</evidence>
<dbReference type="GO" id="GO:0051536">
    <property type="term" value="F:iron-sulfur cluster binding"/>
    <property type="evidence" value="ECO:0007669"/>
    <property type="project" value="UniProtKB-KW"/>
</dbReference>
<keyword evidence="5" id="KW-0560">Oxidoreductase</keyword>
<dbReference type="OrthoDB" id="9767256at2"/>
<dbReference type="PANTHER" id="PTHR11748:SF119">
    <property type="entry name" value="D-2-HYDROXYGLUTARATE DEHYDROGENASE"/>
    <property type="match status" value="1"/>
</dbReference>
<reference evidence="9 10" key="1">
    <citation type="submission" date="2017-06" db="EMBL/GenBank/DDBJ databases">
        <title>Raineya orbicola gen. nov., sp. nov. a slightly thermophilic bacterium of the phylum Bacteroidetes and the description of Raineyaceae fam. nov.</title>
        <authorList>
            <person name="Albuquerque L."/>
            <person name="Polonia A.R.M."/>
            <person name="Barroso C."/>
            <person name="Froufe H.J.C."/>
            <person name="Lage O."/>
            <person name="Lobo-Da-Cunha A."/>
            <person name="Egas C."/>
            <person name="Da Costa M.S."/>
        </authorList>
    </citation>
    <scope>NUCLEOTIDE SEQUENCE [LARGE SCALE GENOMIC DNA]</scope>
    <source>
        <strain evidence="9 10">SPSPC-11</strain>
    </source>
</reference>
<dbReference type="InterPro" id="IPR016167">
    <property type="entry name" value="FAD-bd_PCMH_sub1"/>
</dbReference>
<dbReference type="Proteomes" id="UP000233387">
    <property type="component" value="Unassembled WGS sequence"/>
</dbReference>
<gene>
    <name evidence="9" type="ORF">Rain11_0420</name>
</gene>
<keyword evidence="2" id="KW-0285">Flavoprotein</keyword>
<sequence length="979" mass="110681">MLRLNIPEIELQKLQNELSGDFFFDDTMRRLYATDASVYRQIPLAVAYPKNTEDLKKLLAFARKHKTSLIPRTAGTSLAGQVVGTGIVLDMSRYFTKILEVNEQEKWCRVEPGVIRNDLNAYLKPYGLFFAPETATQTRAMIGGMVGNNSCGSNSIIYGSTREHVLEVKGLLASGKEVTFNAFSDVPFSKESVIESEVLQLIQLLQIPKNQVIIRDNFPKPSIPRRNTGYALDILLNSSLLDPQSKEPFNIAKLICGSEGTLMIITEIKLNLVELPPTHKALVCIHTQSIDEALRANLVAVQYNPSASELIDHYILECTKTNIQQQQNRFFVQGDPQAILAVELFGKDENELQSKISAMIAHLQRENLGYHFPVVKGEDIAKVWALRNAGLGLLSNLAGDAKPVCFVEDTAVDVQDLPEYIREFNEILKKYGKYSVHYAHAGTGELHLRPILNLKDVEDRKIFRAIAQETAELVKKYKGSLSGEHGDGRVRGEFIKMMVGEECYELFRQVKRIFDPENILNPNKIVDTLPMDTDLRYEAGQKTREIPTIFNFEKEQGILRMAEKCNGSGDCRKTEITGGTMCPSYMATRNEKDTTRARANILREILTHSTKSNPFDSEQIKQVMDLCLSCKGCKAECPSNVDVGKMKAEFLQHYYDANGVPFRTKLIANFTKSTHFASKFPNFYNFLVTNSFTSKIFKKIAGFAPERSLPTLHKFTLREWFAKHRHKKQDTGYKTIGAVILFCDEFTNYNDVEVGIKTIELLEALGYEVKMPLCEESGRTYLSKGLLRKAKQIAERNVKIFKDLVSEKTVLVGIEPSAILTFRDEYLDLVDKDLLPDAQKIAQNTFLLDEFLATEIDKGNIRAEQFSDEPKILKLHGHCHQKALSNLVYTKKVLSLPRNYQMQLIQSGCCGMAGSFGYEKEHYEVSMKIGELVLFPEIRKTDEKTIIVASGTSCRHQIKDGTGKKAYHLAEVMWQALRR</sequence>